<feature type="region of interest" description="Disordered" evidence="1">
    <location>
        <begin position="1"/>
        <end position="27"/>
    </location>
</feature>
<reference evidence="2 3" key="1">
    <citation type="journal article" date="2018" name="New Phytol.">
        <title>Phylogenomics of Endogonaceae and evolution of mycorrhizas within Mucoromycota.</title>
        <authorList>
            <person name="Chang Y."/>
            <person name="Desiro A."/>
            <person name="Na H."/>
            <person name="Sandor L."/>
            <person name="Lipzen A."/>
            <person name="Clum A."/>
            <person name="Barry K."/>
            <person name="Grigoriev I.V."/>
            <person name="Martin F.M."/>
            <person name="Stajich J.E."/>
            <person name="Smith M.E."/>
            <person name="Bonito G."/>
            <person name="Spatafora J.W."/>
        </authorList>
    </citation>
    <scope>NUCLEOTIDE SEQUENCE [LARGE SCALE GENOMIC DNA]</scope>
    <source>
        <strain evidence="2 3">AD002</strain>
    </source>
</reference>
<accession>A0A433QGC7</accession>
<organism evidence="2 3">
    <name type="scientific">Jimgerdemannia flammicorona</name>
    <dbReference type="NCBI Taxonomy" id="994334"/>
    <lineage>
        <taxon>Eukaryota</taxon>
        <taxon>Fungi</taxon>
        <taxon>Fungi incertae sedis</taxon>
        <taxon>Mucoromycota</taxon>
        <taxon>Mucoromycotina</taxon>
        <taxon>Endogonomycetes</taxon>
        <taxon>Endogonales</taxon>
        <taxon>Endogonaceae</taxon>
        <taxon>Jimgerdemannia</taxon>
    </lineage>
</organism>
<feature type="compositionally biased region" description="Basic and acidic residues" evidence="1">
    <location>
        <begin position="89"/>
        <end position="98"/>
    </location>
</feature>
<protein>
    <submittedName>
        <fullName evidence="2">Uncharacterized protein</fullName>
    </submittedName>
</protein>
<proteinExistence type="predicted"/>
<keyword evidence="3" id="KW-1185">Reference proteome</keyword>
<dbReference type="AlphaFoldDB" id="A0A433QGC7"/>
<gene>
    <name evidence="2" type="ORF">BC938DRAFT_481327</name>
</gene>
<evidence type="ECO:0000313" key="2">
    <source>
        <dbReference type="EMBL" id="RUS28880.1"/>
    </source>
</evidence>
<name>A0A433QGC7_9FUNG</name>
<dbReference type="Proteomes" id="UP000274822">
    <property type="component" value="Unassembled WGS sequence"/>
</dbReference>
<dbReference type="EMBL" id="RBNJ01005993">
    <property type="protein sequence ID" value="RUS28880.1"/>
    <property type="molecule type" value="Genomic_DNA"/>
</dbReference>
<feature type="region of interest" description="Disordered" evidence="1">
    <location>
        <begin position="64"/>
        <end position="98"/>
    </location>
</feature>
<sequence>MRKSKAIPMENAAVTQPALEGDDKDHLITEDRKRYSRASEIRRRIENCAEAGRRPVGNVVNVGAKTARKRAREPDADMEAKGMPTDAKPQTKKEDEQN</sequence>
<evidence type="ECO:0000313" key="3">
    <source>
        <dbReference type="Proteomes" id="UP000274822"/>
    </source>
</evidence>
<comment type="caution">
    <text evidence="2">The sequence shown here is derived from an EMBL/GenBank/DDBJ whole genome shotgun (WGS) entry which is preliminary data.</text>
</comment>
<evidence type="ECO:0000256" key="1">
    <source>
        <dbReference type="SAM" id="MobiDB-lite"/>
    </source>
</evidence>